<comment type="subunit">
    <text evidence="15">F-type ATPases have 2 components, F(1) - the catalytic core - and F(0) - the membrane proton channel. F(1) has five subunits: alpha(3), beta(3), gamma(1), delta(1), epsilon(1). F(0) has three main subunits: a(1), b(2) and c(10-14). The alpha and beta chains form an alternating ring which encloses part of the gamma chain. F(1) is attached to F(0) by a central stalk formed by the gamma and epsilon chains, while a peripheral stalk is formed by the delta and b chains.</text>
</comment>
<name>A0ABN6DRT8_9BACT</name>
<keyword evidence="6 15" id="KW-0375">Hydrogen ion transport</keyword>
<dbReference type="InterPro" id="IPR005864">
    <property type="entry name" value="ATP_synth_F0_bsu_bac"/>
</dbReference>
<evidence type="ECO:0000256" key="14">
    <source>
        <dbReference type="ARBA" id="ARBA00037847"/>
    </source>
</evidence>
<evidence type="ECO:0000256" key="3">
    <source>
        <dbReference type="ARBA" id="ARBA00022475"/>
    </source>
</evidence>
<evidence type="ECO:0000256" key="15">
    <source>
        <dbReference type="HAMAP-Rule" id="MF_01398"/>
    </source>
</evidence>
<evidence type="ECO:0000256" key="13">
    <source>
        <dbReference type="ARBA" id="ARBA00026054"/>
    </source>
</evidence>
<feature type="coiled-coil region" evidence="17">
    <location>
        <begin position="79"/>
        <end position="153"/>
    </location>
</feature>
<keyword evidence="3 15" id="KW-1003">Cell membrane</keyword>
<comment type="function">
    <text evidence="12">Component of the F(0) channel, it forms part of the peripheral stalk, linking F(1) to F(0). The b'-subunit is a diverged and duplicated form of b found in plants and photosynthetic bacteria.</text>
</comment>
<comment type="subcellular location">
    <subcellularLocation>
        <location evidence="15">Cell membrane</location>
        <topology evidence="15">Single-pass membrane protein</topology>
    </subcellularLocation>
    <subcellularLocation>
        <location evidence="14">Endomembrane system</location>
        <topology evidence="14">Single-pass membrane protein</topology>
    </subcellularLocation>
</comment>
<evidence type="ECO:0000256" key="5">
    <source>
        <dbReference type="ARBA" id="ARBA00022692"/>
    </source>
</evidence>
<evidence type="ECO:0000256" key="6">
    <source>
        <dbReference type="ARBA" id="ARBA00022781"/>
    </source>
</evidence>
<dbReference type="InterPro" id="IPR050059">
    <property type="entry name" value="ATP_synthase_B_chain"/>
</dbReference>
<organism evidence="19 20">
    <name type="scientific">Desulfuromonas versatilis</name>
    <dbReference type="NCBI Taxonomy" id="2802975"/>
    <lineage>
        <taxon>Bacteria</taxon>
        <taxon>Pseudomonadati</taxon>
        <taxon>Thermodesulfobacteriota</taxon>
        <taxon>Desulfuromonadia</taxon>
        <taxon>Desulfuromonadales</taxon>
        <taxon>Desulfuromonadaceae</taxon>
        <taxon>Desulfuromonas</taxon>
    </lineage>
</organism>
<dbReference type="InterPro" id="IPR002146">
    <property type="entry name" value="ATP_synth_b/b'su_bac/chlpt"/>
</dbReference>
<evidence type="ECO:0000256" key="16">
    <source>
        <dbReference type="RuleBase" id="RU003848"/>
    </source>
</evidence>
<keyword evidence="4 15" id="KW-0138">CF(0)</keyword>
<dbReference type="Proteomes" id="UP001319827">
    <property type="component" value="Chromosome"/>
</dbReference>
<reference evidence="19 20" key="1">
    <citation type="journal article" date="2016" name="C (Basel)">
        <title>Selective Growth of and Electricity Production by Marine Exoelectrogenic Bacteria in Self-Aggregated Hydrogel of Microbially Reduced Graphene Oxide.</title>
        <authorList>
            <person name="Yoshida N."/>
            <person name="Goto Y."/>
            <person name="Miyata Y."/>
        </authorList>
    </citation>
    <scope>NUCLEOTIDE SEQUENCE [LARGE SCALE GENOMIC DNA]</scope>
    <source>
        <strain evidence="19 20">NIT-T3</strain>
    </source>
</reference>
<dbReference type="NCBIfam" id="TIGR01144">
    <property type="entry name" value="ATP_synt_b"/>
    <property type="match status" value="1"/>
</dbReference>
<evidence type="ECO:0000256" key="11">
    <source>
        <dbReference type="ARBA" id="ARBA00025198"/>
    </source>
</evidence>
<accession>A0ABN6DRT8</accession>
<evidence type="ECO:0000256" key="9">
    <source>
        <dbReference type="ARBA" id="ARBA00023136"/>
    </source>
</evidence>
<protein>
    <recommendedName>
        <fullName evidence="15">ATP synthase subunit b</fullName>
    </recommendedName>
    <alternativeName>
        <fullName evidence="15">ATP synthase F(0) sector subunit b</fullName>
    </alternativeName>
    <alternativeName>
        <fullName evidence="15">ATPase subunit I</fullName>
    </alternativeName>
    <alternativeName>
        <fullName evidence="15">F-type ATPase subunit b</fullName>
        <shortName evidence="15">F-ATPase subunit b</shortName>
    </alternativeName>
</protein>
<evidence type="ECO:0000256" key="18">
    <source>
        <dbReference type="SAM" id="SignalP"/>
    </source>
</evidence>
<keyword evidence="17" id="KW-0175">Coiled coil</keyword>
<feature type="chain" id="PRO_5045744097" description="ATP synthase subunit b" evidence="18">
    <location>
        <begin position="33"/>
        <end position="202"/>
    </location>
</feature>
<keyword evidence="18" id="KW-0732">Signal</keyword>
<evidence type="ECO:0000256" key="12">
    <source>
        <dbReference type="ARBA" id="ARBA00025614"/>
    </source>
</evidence>
<keyword evidence="10 15" id="KW-0066">ATP synthesis</keyword>
<evidence type="ECO:0000256" key="1">
    <source>
        <dbReference type="ARBA" id="ARBA00005513"/>
    </source>
</evidence>
<comment type="subunit">
    <text evidence="13">F-type ATPases have 2 components, F(1) - the catalytic core - and F(0) - the membrane proton channel. F(1) has five subunits: alpha(3), beta(3), gamma(1), delta(1), epsilon(1). F(0) has four main subunits: a(1), b(2) and c(10-14). The alpha and beta chains form an alternating ring which encloses part of the gamma chain. F(1) is attached to F(0) by a central stalk formed by the gamma and epsilon chains, while a peripheral stalk is formed by the delta and b chains.</text>
</comment>
<feature type="transmembrane region" description="Helical" evidence="15">
    <location>
        <begin position="48"/>
        <end position="68"/>
    </location>
</feature>
<evidence type="ECO:0000256" key="8">
    <source>
        <dbReference type="ARBA" id="ARBA00023065"/>
    </source>
</evidence>
<evidence type="ECO:0000256" key="4">
    <source>
        <dbReference type="ARBA" id="ARBA00022547"/>
    </source>
</evidence>
<keyword evidence="2 15" id="KW-0813">Transport</keyword>
<keyword evidence="8 15" id="KW-0406">Ion transport</keyword>
<dbReference type="HAMAP" id="MF_01398">
    <property type="entry name" value="ATP_synth_b_bprime"/>
    <property type="match status" value="1"/>
</dbReference>
<dbReference type="CDD" id="cd06503">
    <property type="entry name" value="ATP-synt_Fo_b"/>
    <property type="match status" value="1"/>
</dbReference>
<dbReference type="EMBL" id="AP024355">
    <property type="protein sequence ID" value="BCR02952.1"/>
    <property type="molecule type" value="Genomic_DNA"/>
</dbReference>
<dbReference type="PANTHER" id="PTHR33445">
    <property type="entry name" value="ATP SYNTHASE SUBUNIT B', CHLOROPLASTIC"/>
    <property type="match status" value="1"/>
</dbReference>
<keyword evidence="9 15" id="KW-0472">Membrane</keyword>
<evidence type="ECO:0000256" key="17">
    <source>
        <dbReference type="SAM" id="Coils"/>
    </source>
</evidence>
<evidence type="ECO:0000313" key="20">
    <source>
        <dbReference type="Proteomes" id="UP001319827"/>
    </source>
</evidence>
<keyword evidence="5 15" id="KW-0812">Transmembrane</keyword>
<keyword evidence="20" id="KW-1185">Reference proteome</keyword>
<evidence type="ECO:0000256" key="10">
    <source>
        <dbReference type="ARBA" id="ARBA00023310"/>
    </source>
</evidence>
<gene>
    <name evidence="19" type="primary">atpF_2</name>
    <name evidence="15" type="synonym">atpF</name>
    <name evidence="19" type="ORF">DESUT3_00210</name>
</gene>
<reference evidence="19 20" key="2">
    <citation type="journal article" date="2021" name="Int. J. Syst. Evol. Microbiol.">
        <title>Isolation and Polyphasic Characterization of Desulfuromonas versatilis sp. Nov., an Electrogenic Bacteria Capable of Versatile Metabolism Isolated from a Graphene Oxide-Reducing Enrichment Culture.</title>
        <authorList>
            <person name="Xie L."/>
            <person name="Yoshida N."/>
            <person name="Ishii S."/>
            <person name="Meng L."/>
        </authorList>
    </citation>
    <scope>NUCLEOTIDE SEQUENCE [LARGE SCALE GENOMIC DNA]</scope>
    <source>
        <strain evidence="19 20">NIT-T3</strain>
    </source>
</reference>
<dbReference type="Pfam" id="PF00430">
    <property type="entry name" value="ATP-synt_B"/>
    <property type="match status" value="1"/>
</dbReference>
<feature type="signal peptide" evidence="18">
    <location>
        <begin position="1"/>
        <end position="32"/>
    </location>
</feature>
<evidence type="ECO:0000256" key="2">
    <source>
        <dbReference type="ARBA" id="ARBA00022448"/>
    </source>
</evidence>
<evidence type="ECO:0000313" key="19">
    <source>
        <dbReference type="EMBL" id="BCR02952.1"/>
    </source>
</evidence>
<comment type="function">
    <text evidence="11 15">F(1)F(0) ATP synthase produces ATP from ADP in the presence of a proton or sodium gradient. F-type ATPases consist of two structural domains, F(1) containing the extramembraneous catalytic core and F(0) containing the membrane proton channel, linked together by a central stalk and a peripheral stalk. During catalysis, ATP synthesis in the catalytic domain of F(1) is coupled via a rotary mechanism of the central stalk subunits to proton translocation.</text>
</comment>
<evidence type="ECO:0000256" key="7">
    <source>
        <dbReference type="ARBA" id="ARBA00022989"/>
    </source>
</evidence>
<keyword evidence="7 15" id="KW-1133">Transmembrane helix</keyword>
<proteinExistence type="inferred from homology"/>
<sequence>MKNLLKESVMKKLTAILAAALLPALLAGAVFAAGGEGHHVDSGVLLKDFLYRCFNFAVAFGLLAFFVTKPIRKGMAMRREGIEKSLADARRAKEEAEAKFAEYDRKLDQASREIEEISAQLKREGEQEREKILANAQAMAEKIRQEAEKSAAREVAKARGELRDEAARLAIELAEDILKKNFTVEDHKRLVNEYMQKVGELH</sequence>
<dbReference type="PANTHER" id="PTHR33445:SF1">
    <property type="entry name" value="ATP SYNTHASE SUBUNIT B"/>
    <property type="match status" value="1"/>
</dbReference>
<comment type="similarity">
    <text evidence="1 15 16">Belongs to the ATPase B chain family.</text>
</comment>